<evidence type="ECO:0000313" key="1">
    <source>
        <dbReference type="EMBL" id="KAF4612740.1"/>
    </source>
</evidence>
<dbReference type="AlphaFoldDB" id="A0A8H4QKE6"/>
<reference evidence="1 2" key="1">
    <citation type="submission" date="2019-12" db="EMBL/GenBank/DDBJ databases">
        <authorList>
            <person name="Floudas D."/>
            <person name="Bentzer J."/>
            <person name="Ahren D."/>
            <person name="Johansson T."/>
            <person name="Persson P."/>
            <person name="Tunlid A."/>
        </authorList>
    </citation>
    <scope>NUCLEOTIDE SEQUENCE [LARGE SCALE GENOMIC DNA]</scope>
    <source>
        <strain evidence="1 2">CBS 102.39</strain>
    </source>
</reference>
<evidence type="ECO:0000313" key="2">
    <source>
        <dbReference type="Proteomes" id="UP000521872"/>
    </source>
</evidence>
<keyword evidence="2" id="KW-1185">Reference proteome</keyword>
<comment type="caution">
    <text evidence="1">The sequence shown here is derived from an EMBL/GenBank/DDBJ whole genome shotgun (WGS) entry which is preliminary data.</text>
</comment>
<dbReference type="EMBL" id="JAACJL010000047">
    <property type="protein sequence ID" value="KAF4612740.1"/>
    <property type="molecule type" value="Genomic_DNA"/>
</dbReference>
<organism evidence="1 2">
    <name type="scientific">Agrocybe pediades</name>
    <dbReference type="NCBI Taxonomy" id="84607"/>
    <lineage>
        <taxon>Eukaryota</taxon>
        <taxon>Fungi</taxon>
        <taxon>Dikarya</taxon>
        <taxon>Basidiomycota</taxon>
        <taxon>Agaricomycotina</taxon>
        <taxon>Agaricomycetes</taxon>
        <taxon>Agaricomycetidae</taxon>
        <taxon>Agaricales</taxon>
        <taxon>Agaricineae</taxon>
        <taxon>Strophariaceae</taxon>
        <taxon>Agrocybe</taxon>
    </lineage>
</organism>
<gene>
    <name evidence="1" type="ORF">D9613_011871</name>
</gene>
<sequence>MEAMHNLTTNSYPSAQRMCSAILKWVIPYMTRRQLKFLALDVAALSDHVRVLRFRETSGLDPGETICPVSFDEKQPLSVEIPLNPYTAPAIKELASSSAFSSVQQLIIFSSGNEHKLIPIFKACSSVKELIIDIHNAEIGALFSQSGSETAAPLFPYLHTIQMRDVCPPHWTWSMRSADYFPPIFEFLEHRVEIGFPVSLLDLSYHVDVDIDELPDHYISQLNDIKGLAIKLAPLISYDTDSQESD</sequence>
<dbReference type="Proteomes" id="UP000521872">
    <property type="component" value="Unassembled WGS sequence"/>
</dbReference>
<name>A0A8H4QKE6_9AGAR</name>
<accession>A0A8H4QKE6</accession>
<protein>
    <submittedName>
        <fullName evidence="1">Uncharacterized protein</fullName>
    </submittedName>
</protein>
<proteinExistence type="predicted"/>